<evidence type="ECO:0000313" key="3">
    <source>
        <dbReference type="Proteomes" id="UP000296706"/>
    </source>
</evidence>
<accession>A0A4D6HAP8</accession>
<protein>
    <recommendedName>
        <fullName evidence="4">LamG domain-containing protein</fullName>
    </recommendedName>
</protein>
<organism evidence="2 3">
    <name type="scientific">Halapricum salinum</name>
    <dbReference type="NCBI Taxonomy" id="1457250"/>
    <lineage>
        <taxon>Archaea</taxon>
        <taxon>Methanobacteriati</taxon>
        <taxon>Methanobacteriota</taxon>
        <taxon>Stenosarchaea group</taxon>
        <taxon>Halobacteria</taxon>
        <taxon>Halobacteriales</taxon>
        <taxon>Haloarculaceae</taxon>
        <taxon>Halapricum</taxon>
    </lineage>
</organism>
<evidence type="ECO:0000256" key="1">
    <source>
        <dbReference type="SAM" id="MobiDB-lite"/>
    </source>
</evidence>
<proteinExistence type="predicted"/>
<dbReference type="STRING" id="1457250.GCA_000755225_02453"/>
<gene>
    <name evidence="2" type="ORF">DV733_00795</name>
</gene>
<evidence type="ECO:0000313" key="2">
    <source>
        <dbReference type="EMBL" id="QCC49847.1"/>
    </source>
</evidence>
<dbReference type="AlphaFoldDB" id="A0A4D6HAP8"/>
<feature type="region of interest" description="Disordered" evidence="1">
    <location>
        <begin position="37"/>
        <end position="59"/>
    </location>
</feature>
<reference evidence="2 3" key="1">
    <citation type="journal article" date="2019" name="Nat. Commun.">
        <title>A new type of DNA phosphorothioation-based antiviral system in archaea.</title>
        <authorList>
            <person name="Xiong L."/>
            <person name="Liu S."/>
            <person name="Chen S."/>
            <person name="Xiao Y."/>
            <person name="Zhu B."/>
            <person name="Gao Y."/>
            <person name="Zhang Y."/>
            <person name="Chen B."/>
            <person name="Luo J."/>
            <person name="Deng Z."/>
            <person name="Chen X."/>
            <person name="Wang L."/>
            <person name="Chen S."/>
        </authorList>
    </citation>
    <scope>NUCLEOTIDE SEQUENCE [LARGE SCALE GENOMIC DNA]</scope>
    <source>
        <strain evidence="2 3">CBA1105</strain>
    </source>
</reference>
<evidence type="ECO:0008006" key="4">
    <source>
        <dbReference type="Google" id="ProtNLM"/>
    </source>
</evidence>
<dbReference type="KEGG" id="hsn:DV733_00795"/>
<dbReference type="PROSITE" id="PS51257">
    <property type="entry name" value="PROKAR_LIPOPROTEIN"/>
    <property type="match status" value="1"/>
</dbReference>
<dbReference type="EMBL" id="CP031310">
    <property type="protein sequence ID" value="QCC49847.1"/>
    <property type="molecule type" value="Genomic_DNA"/>
</dbReference>
<dbReference type="Proteomes" id="UP000296706">
    <property type="component" value="Chromosome"/>
</dbReference>
<name>A0A4D6HAP8_9EURY</name>
<keyword evidence="3" id="KW-1185">Reference proteome</keyword>
<sequence>MGMDRRDALRVVGGVSIAGLAGCSMLGGGSDDGSSGGALFSESFEANGVPGTMNDDSQQNASVSITSDLASDGSQSLGMASTPGTSTSAKVTTTESFAGAGKHAVDLYKVADDVDEGGCRLRLLDANTDAEVSLFDIDYYGGVSFEEKDENGDRIAQSSFGARLSNEEWHELSITVSEEGLTFAVDEQKTSYQPSLSWADRDVVVQLNANVWGGAWGSKLDVRFDNLRISDL</sequence>